<organism evidence="1 2">
    <name type="scientific">Stylophora pistillata</name>
    <name type="common">Smooth cauliflower coral</name>
    <dbReference type="NCBI Taxonomy" id="50429"/>
    <lineage>
        <taxon>Eukaryota</taxon>
        <taxon>Metazoa</taxon>
        <taxon>Cnidaria</taxon>
        <taxon>Anthozoa</taxon>
        <taxon>Hexacorallia</taxon>
        <taxon>Scleractinia</taxon>
        <taxon>Astrocoeniina</taxon>
        <taxon>Pocilloporidae</taxon>
        <taxon>Stylophora</taxon>
    </lineage>
</organism>
<keyword evidence="2" id="KW-1185">Reference proteome</keyword>
<dbReference type="AlphaFoldDB" id="A0A2B4RXZ6"/>
<reference evidence="2" key="1">
    <citation type="journal article" date="2017" name="bioRxiv">
        <title>Comparative analysis of the genomes of Stylophora pistillata and Acropora digitifera provides evidence for extensive differences between species of corals.</title>
        <authorList>
            <person name="Voolstra C.R."/>
            <person name="Li Y."/>
            <person name="Liew Y.J."/>
            <person name="Baumgarten S."/>
            <person name="Zoccola D."/>
            <person name="Flot J.-F."/>
            <person name="Tambutte S."/>
            <person name="Allemand D."/>
            <person name="Aranda M."/>
        </authorList>
    </citation>
    <scope>NUCLEOTIDE SEQUENCE [LARGE SCALE GENOMIC DNA]</scope>
</reference>
<proteinExistence type="predicted"/>
<gene>
    <name evidence="1" type="ORF">AWC38_SpisGene14332</name>
</gene>
<accession>A0A2B4RXZ6</accession>
<name>A0A2B4RXZ6_STYPI</name>
<evidence type="ECO:0000313" key="1">
    <source>
        <dbReference type="EMBL" id="PFX21207.1"/>
    </source>
</evidence>
<dbReference type="EMBL" id="LSMT01000287">
    <property type="protein sequence ID" value="PFX21207.1"/>
    <property type="molecule type" value="Genomic_DNA"/>
</dbReference>
<protein>
    <submittedName>
        <fullName evidence="1">Uncharacterized protein</fullName>
    </submittedName>
</protein>
<sequence>MTATLHPSTRKRNFIAQTSSVEPSRYNLRKCRKISASTIQVSSSSNPLVVPKHEVLLTEDCKSCVNSKWKIPTPGSLQKYASHTQDDLRKIFQGRRHRNIQLRHSEVGCLTSIVQFFTTAQSRVNDLIRT</sequence>
<dbReference type="Proteomes" id="UP000225706">
    <property type="component" value="Unassembled WGS sequence"/>
</dbReference>
<comment type="caution">
    <text evidence="1">The sequence shown here is derived from an EMBL/GenBank/DDBJ whole genome shotgun (WGS) entry which is preliminary data.</text>
</comment>
<evidence type="ECO:0000313" key="2">
    <source>
        <dbReference type="Proteomes" id="UP000225706"/>
    </source>
</evidence>